<dbReference type="CDD" id="cd09601">
    <property type="entry name" value="M1_APN-Q_like"/>
    <property type="match status" value="1"/>
</dbReference>
<reference evidence="26" key="1">
    <citation type="submission" date="2020-05" db="UniProtKB">
        <authorList>
            <consortium name="EnsemblMetazoa"/>
        </authorList>
    </citation>
    <scope>IDENTIFICATION</scope>
    <source>
        <strain evidence="26">USDA</strain>
    </source>
</reference>
<feature type="domain" description="ERAP1-like C-terminal" evidence="24">
    <location>
        <begin position="582"/>
        <end position="776"/>
    </location>
</feature>
<evidence type="ECO:0000259" key="25">
    <source>
        <dbReference type="Pfam" id="PF17900"/>
    </source>
</evidence>
<dbReference type="Proteomes" id="UP000095300">
    <property type="component" value="Unassembled WGS sequence"/>
</dbReference>
<dbReference type="InterPro" id="IPR014782">
    <property type="entry name" value="Peptidase_M1_dom"/>
</dbReference>
<dbReference type="PANTHER" id="PTHR11533">
    <property type="entry name" value="PROTEASE M1 ZINC METALLOPROTEASE"/>
    <property type="match status" value="1"/>
</dbReference>
<evidence type="ECO:0000256" key="18">
    <source>
        <dbReference type="PIRSR" id="PIRSR634016-1"/>
    </source>
</evidence>
<feature type="active site" description="Proton acceptor" evidence="18">
    <location>
        <position position="340"/>
    </location>
</feature>
<keyword evidence="11 19" id="KW-0862">Zinc</keyword>
<dbReference type="GO" id="GO:0005886">
    <property type="term" value="C:plasma membrane"/>
    <property type="evidence" value="ECO:0007669"/>
    <property type="project" value="UniProtKB-SubCell"/>
</dbReference>
<dbReference type="GO" id="GO:0043171">
    <property type="term" value="P:peptide catabolic process"/>
    <property type="evidence" value="ECO:0007669"/>
    <property type="project" value="TreeGrafter"/>
</dbReference>
<feature type="binding site" evidence="19">
    <location>
        <position position="343"/>
    </location>
    <ligand>
        <name>Zn(2+)</name>
        <dbReference type="ChEBI" id="CHEBI:29105"/>
        <note>catalytic</note>
    </ligand>
</feature>
<dbReference type="GO" id="GO:0008270">
    <property type="term" value="F:zinc ion binding"/>
    <property type="evidence" value="ECO:0007669"/>
    <property type="project" value="UniProtKB-UniRule"/>
</dbReference>
<feature type="signal peptide" evidence="22">
    <location>
        <begin position="1"/>
        <end position="21"/>
    </location>
</feature>
<accession>A0A1I8NMG2</accession>
<feature type="binding site" evidence="19">
    <location>
        <position position="362"/>
    </location>
    <ligand>
        <name>Zn(2+)</name>
        <dbReference type="ChEBI" id="CHEBI:29105"/>
        <note>catalytic</note>
    </ligand>
</feature>
<evidence type="ECO:0000256" key="17">
    <source>
        <dbReference type="ARBA" id="ARBA00023288"/>
    </source>
</evidence>
<dbReference type="FunFam" id="2.60.40.1910:FF:000008">
    <property type="entry name" value="Aminopeptidase"/>
    <property type="match status" value="1"/>
</dbReference>
<name>A0A1I8NMG2_STOCA</name>
<keyword evidence="8 19" id="KW-0479">Metal-binding</keyword>
<proteinExistence type="inferred from homology"/>
<dbReference type="AlphaFoldDB" id="A0A1I8NMG2"/>
<dbReference type="EnsemblMetazoa" id="SCAU000322-RA">
    <property type="protein sequence ID" value="SCAU000322-PA"/>
    <property type="gene ID" value="SCAU000322"/>
</dbReference>
<evidence type="ECO:0000256" key="2">
    <source>
        <dbReference type="ARBA" id="ARBA00004609"/>
    </source>
</evidence>
<keyword evidence="15" id="KW-0472">Membrane</keyword>
<feature type="chain" id="PRO_5009325154" description="Aminopeptidase" evidence="22">
    <location>
        <begin position="22"/>
        <end position="778"/>
    </location>
</feature>
<keyword evidence="6 21" id="KW-0645">Protease</keyword>
<dbReference type="GO" id="GO:0098552">
    <property type="term" value="C:side of membrane"/>
    <property type="evidence" value="ECO:0007669"/>
    <property type="project" value="UniProtKB-KW"/>
</dbReference>
<dbReference type="Pfam" id="PF17900">
    <property type="entry name" value="Peptidase_M1_N"/>
    <property type="match status" value="1"/>
</dbReference>
<gene>
    <name evidence="26" type="primary">106095290</name>
</gene>
<comment type="subcellular location">
    <subcellularLocation>
        <location evidence="2">Cell membrane</location>
        <topology evidence="2">Lipid-anchor</topology>
        <topology evidence="2">GPI-anchor</topology>
    </subcellularLocation>
    <subcellularLocation>
        <location evidence="1">Membrane</location>
        <topology evidence="1">Single-pass type II membrane protein</topology>
    </subcellularLocation>
</comment>
<dbReference type="FunFam" id="2.60.40.1730:FF:000012">
    <property type="entry name" value="Aminopeptidase N"/>
    <property type="match status" value="1"/>
</dbReference>
<comment type="cofactor">
    <cofactor evidence="19 21">
        <name>Zn(2+)</name>
        <dbReference type="ChEBI" id="CHEBI:29105"/>
    </cofactor>
    <text evidence="19 21">Binds 1 zinc ion per subunit.</text>
</comment>
<dbReference type="GO" id="GO:0006508">
    <property type="term" value="P:proteolysis"/>
    <property type="evidence" value="ECO:0007669"/>
    <property type="project" value="UniProtKB-KW"/>
</dbReference>
<evidence type="ECO:0000256" key="4">
    <source>
        <dbReference type="ARBA" id="ARBA00022475"/>
    </source>
</evidence>
<dbReference type="Gene3D" id="1.25.50.20">
    <property type="match status" value="1"/>
</dbReference>
<dbReference type="OrthoDB" id="510539at2759"/>
<evidence type="ECO:0000259" key="23">
    <source>
        <dbReference type="Pfam" id="PF01433"/>
    </source>
</evidence>
<keyword evidence="14 21" id="KW-0482">Metalloprotease</keyword>
<evidence type="ECO:0000256" key="3">
    <source>
        <dbReference type="ARBA" id="ARBA00010136"/>
    </source>
</evidence>
<dbReference type="InterPro" id="IPR001930">
    <property type="entry name" value="Peptidase_M1"/>
</dbReference>
<evidence type="ECO:0000313" key="26">
    <source>
        <dbReference type="EnsemblMetazoa" id="SCAU000322-PA"/>
    </source>
</evidence>
<keyword evidence="9 22" id="KW-0732">Signal</keyword>
<keyword evidence="4" id="KW-1003">Cell membrane</keyword>
<evidence type="ECO:0000256" key="20">
    <source>
        <dbReference type="PIRSR" id="PIRSR634016-4"/>
    </source>
</evidence>
<keyword evidence="7" id="KW-0812">Transmembrane</keyword>
<keyword evidence="17" id="KW-0449">Lipoprotein</keyword>
<evidence type="ECO:0000256" key="7">
    <source>
        <dbReference type="ARBA" id="ARBA00022692"/>
    </source>
</evidence>
<dbReference type="Pfam" id="PF01433">
    <property type="entry name" value="Peptidase_M1"/>
    <property type="match status" value="1"/>
</dbReference>
<feature type="site" description="Transition state stabilizer" evidence="20">
    <location>
        <position position="425"/>
    </location>
</feature>
<evidence type="ECO:0000256" key="15">
    <source>
        <dbReference type="ARBA" id="ARBA00023136"/>
    </source>
</evidence>
<dbReference type="VEuPathDB" id="VectorBase:SCAU000322"/>
<dbReference type="InterPro" id="IPR050344">
    <property type="entry name" value="Peptidase_M1_aminopeptidases"/>
</dbReference>
<dbReference type="GO" id="GO:0005737">
    <property type="term" value="C:cytoplasm"/>
    <property type="evidence" value="ECO:0007669"/>
    <property type="project" value="TreeGrafter"/>
</dbReference>
<keyword evidence="10 21" id="KW-0378">Hydrolase</keyword>
<keyword evidence="12" id="KW-0735">Signal-anchor</keyword>
<dbReference type="Gene3D" id="2.60.40.1910">
    <property type="match status" value="1"/>
</dbReference>
<evidence type="ECO:0000256" key="9">
    <source>
        <dbReference type="ARBA" id="ARBA00022729"/>
    </source>
</evidence>
<evidence type="ECO:0000256" key="12">
    <source>
        <dbReference type="ARBA" id="ARBA00022968"/>
    </source>
</evidence>
<evidence type="ECO:0000313" key="27">
    <source>
        <dbReference type="Proteomes" id="UP000095300"/>
    </source>
</evidence>
<protein>
    <recommendedName>
        <fullName evidence="21">Aminopeptidase</fullName>
        <ecNumber evidence="21">3.4.11.-</ecNumber>
    </recommendedName>
</protein>
<dbReference type="KEGG" id="scac:106095290"/>
<keyword evidence="5" id="KW-0336">GPI-anchor</keyword>
<keyword evidence="13" id="KW-1133">Transmembrane helix</keyword>
<organism evidence="26 27">
    <name type="scientific">Stomoxys calcitrans</name>
    <name type="common">Stable fly</name>
    <name type="synonym">Conops calcitrans</name>
    <dbReference type="NCBI Taxonomy" id="35570"/>
    <lineage>
        <taxon>Eukaryota</taxon>
        <taxon>Metazoa</taxon>
        <taxon>Ecdysozoa</taxon>
        <taxon>Arthropoda</taxon>
        <taxon>Hexapoda</taxon>
        <taxon>Insecta</taxon>
        <taxon>Pterygota</taxon>
        <taxon>Neoptera</taxon>
        <taxon>Endopterygota</taxon>
        <taxon>Diptera</taxon>
        <taxon>Brachycera</taxon>
        <taxon>Muscomorpha</taxon>
        <taxon>Muscoidea</taxon>
        <taxon>Muscidae</taxon>
        <taxon>Stomoxys</taxon>
    </lineage>
</organism>
<evidence type="ECO:0000256" key="22">
    <source>
        <dbReference type="SAM" id="SignalP"/>
    </source>
</evidence>
<keyword evidence="27" id="KW-1185">Reference proteome</keyword>
<dbReference type="InterPro" id="IPR034016">
    <property type="entry name" value="M1_APN-typ"/>
</dbReference>
<comment type="similarity">
    <text evidence="3 21">Belongs to the peptidase M1 family.</text>
</comment>
<dbReference type="GO" id="GO:0005615">
    <property type="term" value="C:extracellular space"/>
    <property type="evidence" value="ECO:0007669"/>
    <property type="project" value="TreeGrafter"/>
</dbReference>
<feature type="domain" description="Aminopeptidase N-like N-terminal" evidence="25">
    <location>
        <begin position="34"/>
        <end position="231"/>
    </location>
</feature>
<dbReference type="STRING" id="35570.A0A1I8NMG2"/>
<evidence type="ECO:0000256" key="19">
    <source>
        <dbReference type="PIRSR" id="PIRSR634016-3"/>
    </source>
</evidence>
<evidence type="ECO:0000259" key="24">
    <source>
        <dbReference type="Pfam" id="PF11838"/>
    </source>
</evidence>
<evidence type="ECO:0000256" key="8">
    <source>
        <dbReference type="ARBA" id="ARBA00022723"/>
    </source>
</evidence>
<dbReference type="GO" id="GO:0070006">
    <property type="term" value="F:metalloaminopeptidase activity"/>
    <property type="evidence" value="ECO:0007669"/>
    <property type="project" value="TreeGrafter"/>
</dbReference>
<evidence type="ECO:0000256" key="5">
    <source>
        <dbReference type="ARBA" id="ARBA00022622"/>
    </source>
</evidence>
<evidence type="ECO:0000256" key="14">
    <source>
        <dbReference type="ARBA" id="ARBA00023049"/>
    </source>
</evidence>
<evidence type="ECO:0000256" key="6">
    <source>
        <dbReference type="ARBA" id="ARBA00022670"/>
    </source>
</evidence>
<dbReference type="PANTHER" id="PTHR11533:SF253">
    <property type="entry name" value="AMINOPEPTIDASE-RELATED"/>
    <property type="match status" value="1"/>
</dbReference>
<dbReference type="Gene3D" id="1.10.390.10">
    <property type="entry name" value="Neutral Protease Domain 2"/>
    <property type="match status" value="1"/>
</dbReference>
<dbReference type="InterPro" id="IPR027268">
    <property type="entry name" value="Peptidase_M4/M1_CTD_sf"/>
</dbReference>
<dbReference type="FunFam" id="1.10.390.10:FF:000016">
    <property type="entry name" value="Glutamyl aminopeptidase"/>
    <property type="match status" value="1"/>
</dbReference>
<dbReference type="PRINTS" id="PR00756">
    <property type="entry name" value="ALADIPTASE"/>
</dbReference>
<dbReference type="InterPro" id="IPR024571">
    <property type="entry name" value="ERAP1-like_C_dom"/>
</dbReference>
<feature type="domain" description="Peptidase M1 membrane alanine aminopeptidase" evidence="23">
    <location>
        <begin position="267"/>
        <end position="492"/>
    </location>
</feature>
<dbReference type="InterPro" id="IPR045357">
    <property type="entry name" value="Aminopeptidase_N-like_N"/>
</dbReference>
<feature type="binding site" evidence="19">
    <location>
        <position position="339"/>
    </location>
    <ligand>
        <name>Zn(2+)</name>
        <dbReference type="ChEBI" id="CHEBI:29105"/>
        <note>catalytic</note>
    </ligand>
</feature>
<dbReference type="Pfam" id="PF11838">
    <property type="entry name" value="ERAP1_C"/>
    <property type="match status" value="1"/>
</dbReference>
<evidence type="ECO:0000256" key="13">
    <source>
        <dbReference type="ARBA" id="ARBA00022989"/>
    </source>
</evidence>
<dbReference type="Gene3D" id="2.60.40.1730">
    <property type="entry name" value="tricorn interacting facor f3 domain"/>
    <property type="match status" value="1"/>
</dbReference>
<keyword evidence="21" id="KW-0031">Aminopeptidase</keyword>
<sequence length="778" mass="89710">MKWFFAKCVVLLIWIIQFVASSIVTDYRLPTSLQPDSYTLKIVTHLEKEYEENSTFNGEVAVNIQVLEDTKSITLHARNLNVSESSIELKSHKDDDFKQCIEEIETVKELDFFVIHLCHPLFRGLSFELKMSYIGTFTQDMRGYYISKYNDEATNKTKWLSVTSFEPDYARVAFPCFDEPHLKAKFTIWLGHHRCLTALSNMPLEKQIPMDASSEFVWSIFEESVPMSSYLVAFTIHDLTFTESKAEGSDVVFRTWSQKSMVNSCSYAAEMGPKILKYYEELLGIDFPMRKIDAVAIPDLYGAGMENWGLITYRQNSLTLNISAESKIKQSMLTTIIAHELAHQWFGNLVTMKWWTDLWLNEGFATYISSLGAKFVMPDHDKYISETVVHIRLIFDTDSVLNTHPISDPNIDKNELKNRFDDISYLKGSSVVRMMHLFLGQEAFFEGIRNYLSHNKYQSVTQDDLWAFLTESAVRFNRLEGHCNMKTIMDTWTLQAGYPLVNVNRDLEKGTVTISQERFLKNTTTLSADEANKCWWIPLSYTSASEGDFGHTIPKLWLKCNATTGGKMTLNLNNVEWSKNDWVIFNLQLSGIYRVNYDAENWKLLGEALKSPNFGNIPLIHRVQLLIDVAALAKSGHIGYSIVFDIMEYLVQERELLPWRVASESFTGIFKAMSQIPEYRSQIYAYFRHITEPILKSNFSDTNNTIENMDLARIMKTIIAGWACRVEVEDCIRTANANFEQWKAAASRDEVTEIPREWRDITLCAVIRQGKNDNWKIL</sequence>
<dbReference type="InterPro" id="IPR042097">
    <property type="entry name" value="Aminopeptidase_N-like_N_sf"/>
</dbReference>
<evidence type="ECO:0000256" key="16">
    <source>
        <dbReference type="ARBA" id="ARBA00023180"/>
    </source>
</evidence>
<evidence type="ECO:0000256" key="11">
    <source>
        <dbReference type="ARBA" id="ARBA00022833"/>
    </source>
</evidence>
<dbReference type="SUPFAM" id="SSF55486">
    <property type="entry name" value="Metalloproteases ('zincins'), catalytic domain"/>
    <property type="match status" value="1"/>
</dbReference>
<evidence type="ECO:0000256" key="10">
    <source>
        <dbReference type="ARBA" id="ARBA00022801"/>
    </source>
</evidence>
<evidence type="ECO:0000256" key="21">
    <source>
        <dbReference type="RuleBase" id="RU364040"/>
    </source>
</evidence>
<keyword evidence="16" id="KW-0325">Glycoprotein</keyword>
<dbReference type="EC" id="3.4.11.-" evidence="21"/>
<evidence type="ECO:0000256" key="1">
    <source>
        <dbReference type="ARBA" id="ARBA00004606"/>
    </source>
</evidence>
<dbReference type="GO" id="GO:0042277">
    <property type="term" value="F:peptide binding"/>
    <property type="evidence" value="ECO:0007669"/>
    <property type="project" value="TreeGrafter"/>
</dbReference>
<dbReference type="SUPFAM" id="SSF63737">
    <property type="entry name" value="Leukotriene A4 hydrolase N-terminal domain"/>
    <property type="match status" value="1"/>
</dbReference>